<dbReference type="OrthoDB" id="758404at2"/>
<dbReference type="Proteomes" id="UP000184121">
    <property type="component" value="Unassembled WGS sequence"/>
</dbReference>
<accession>A0A1M7HNN8</accession>
<organism evidence="1 2">
    <name type="scientific">Flavobacterium saccharophilum</name>
    <dbReference type="NCBI Taxonomy" id="29534"/>
    <lineage>
        <taxon>Bacteria</taxon>
        <taxon>Pseudomonadati</taxon>
        <taxon>Bacteroidota</taxon>
        <taxon>Flavobacteriia</taxon>
        <taxon>Flavobacteriales</taxon>
        <taxon>Flavobacteriaceae</taxon>
        <taxon>Flavobacterium</taxon>
    </lineage>
</organism>
<dbReference type="AlphaFoldDB" id="A0A1M7HNN8"/>
<protein>
    <submittedName>
        <fullName evidence="1">Uncharacterized protein</fullName>
    </submittedName>
</protein>
<dbReference type="EMBL" id="FRBY01000004">
    <property type="protein sequence ID" value="SHM30008.1"/>
    <property type="molecule type" value="Genomic_DNA"/>
</dbReference>
<evidence type="ECO:0000313" key="1">
    <source>
        <dbReference type="EMBL" id="SHM30008.1"/>
    </source>
</evidence>
<sequence length="183" mass="22063">MNRKEKRKRISENNVEVIIDVDAWLENCASKKVRHHTTFAENFQIEFWYDKHYWDRLHLGDDDGDRVGIEFEYVEPLVIKSFKHLMYYSLKHRDLLFVNHPPPRTRNIRIVLRQTYTDKITLNIAVEYHFVSLNKFEVTIVTAMSIEDFQLGDNQYAIEFNEEESTLYRLVNKQVVKVDDYEE</sequence>
<dbReference type="RefSeq" id="WP_072973388.1">
    <property type="nucleotide sequence ID" value="NZ_FRBY01000004.1"/>
</dbReference>
<name>A0A1M7HNN8_9FLAO</name>
<evidence type="ECO:0000313" key="2">
    <source>
        <dbReference type="Proteomes" id="UP000184121"/>
    </source>
</evidence>
<gene>
    <name evidence="1" type="ORF">SAMN05444366_2805</name>
</gene>
<reference evidence="2" key="1">
    <citation type="submission" date="2016-11" db="EMBL/GenBank/DDBJ databases">
        <authorList>
            <person name="Varghese N."/>
            <person name="Submissions S."/>
        </authorList>
    </citation>
    <scope>NUCLEOTIDE SEQUENCE [LARGE SCALE GENOMIC DNA]</scope>
    <source>
        <strain evidence="2">DSM 1811</strain>
    </source>
</reference>
<keyword evidence="2" id="KW-1185">Reference proteome</keyword>
<proteinExistence type="predicted"/>